<name>A0A9Q1E9H2_SYNKA</name>
<reference evidence="2" key="1">
    <citation type="journal article" date="2023" name="Science">
        <title>Genome structures resolve the early diversification of teleost fishes.</title>
        <authorList>
            <person name="Parey E."/>
            <person name="Louis A."/>
            <person name="Montfort J."/>
            <person name="Bouchez O."/>
            <person name="Roques C."/>
            <person name="Iampietro C."/>
            <person name="Lluch J."/>
            <person name="Castinel A."/>
            <person name="Donnadieu C."/>
            <person name="Desvignes T."/>
            <person name="Floi Bucao C."/>
            <person name="Jouanno E."/>
            <person name="Wen M."/>
            <person name="Mejri S."/>
            <person name="Dirks R."/>
            <person name="Jansen H."/>
            <person name="Henkel C."/>
            <person name="Chen W.J."/>
            <person name="Zahm M."/>
            <person name="Cabau C."/>
            <person name="Klopp C."/>
            <person name="Thompson A.W."/>
            <person name="Robinson-Rechavi M."/>
            <person name="Braasch I."/>
            <person name="Lecointre G."/>
            <person name="Bobe J."/>
            <person name="Postlethwait J.H."/>
            <person name="Berthelot C."/>
            <person name="Roest Crollius H."/>
            <person name="Guiguen Y."/>
        </authorList>
    </citation>
    <scope>NUCLEOTIDE SEQUENCE</scope>
    <source>
        <strain evidence="2">WJC10195</strain>
    </source>
</reference>
<evidence type="ECO:0000313" key="2">
    <source>
        <dbReference type="EMBL" id="KAJ8334671.1"/>
    </source>
</evidence>
<organism evidence="2 3">
    <name type="scientific">Synaphobranchus kaupii</name>
    <name type="common">Kaup's arrowtooth eel</name>
    <dbReference type="NCBI Taxonomy" id="118154"/>
    <lineage>
        <taxon>Eukaryota</taxon>
        <taxon>Metazoa</taxon>
        <taxon>Chordata</taxon>
        <taxon>Craniata</taxon>
        <taxon>Vertebrata</taxon>
        <taxon>Euteleostomi</taxon>
        <taxon>Actinopterygii</taxon>
        <taxon>Neopterygii</taxon>
        <taxon>Teleostei</taxon>
        <taxon>Anguilliformes</taxon>
        <taxon>Synaphobranchidae</taxon>
        <taxon>Synaphobranchus</taxon>
    </lineage>
</organism>
<dbReference type="Proteomes" id="UP001152622">
    <property type="component" value="Chromosome 21"/>
</dbReference>
<sequence>MPAASPGLKHLLFTRPAGYPRSEDRAVNCPPAELETFHCAPSERKRRVPASARGARERRRLRRPGFIEIHFDMGRPVATHDPSTTKSKVRSLAETKVSGGARSPPYPRHLRRFVRGA</sequence>
<gene>
    <name evidence="2" type="ORF">SKAU_G00403100</name>
</gene>
<protein>
    <submittedName>
        <fullName evidence="2">Uncharacterized protein</fullName>
    </submittedName>
</protein>
<dbReference type="EMBL" id="JAINUF010000021">
    <property type="protein sequence ID" value="KAJ8334671.1"/>
    <property type="molecule type" value="Genomic_DNA"/>
</dbReference>
<keyword evidence="3" id="KW-1185">Reference proteome</keyword>
<evidence type="ECO:0000256" key="1">
    <source>
        <dbReference type="SAM" id="MobiDB-lite"/>
    </source>
</evidence>
<comment type="caution">
    <text evidence="2">The sequence shown here is derived from an EMBL/GenBank/DDBJ whole genome shotgun (WGS) entry which is preliminary data.</text>
</comment>
<accession>A0A9Q1E9H2</accession>
<feature type="region of interest" description="Disordered" evidence="1">
    <location>
        <begin position="73"/>
        <end position="107"/>
    </location>
</feature>
<dbReference type="AlphaFoldDB" id="A0A9Q1E9H2"/>
<proteinExistence type="predicted"/>
<evidence type="ECO:0000313" key="3">
    <source>
        <dbReference type="Proteomes" id="UP001152622"/>
    </source>
</evidence>